<comment type="similarity">
    <text evidence="3">Belongs to the VOPP1/ECOP family.</text>
</comment>
<evidence type="ECO:0000313" key="19">
    <source>
        <dbReference type="EMBL" id="KAJ1527517.1"/>
    </source>
</evidence>
<evidence type="ECO:0000256" key="8">
    <source>
        <dbReference type="ARBA" id="ARBA00023015"/>
    </source>
</evidence>
<comment type="subcellular location">
    <subcellularLocation>
        <location evidence="1">Cytoplasmic vesicle membrane</location>
    </subcellularLocation>
    <subcellularLocation>
        <location evidence="16">Endomembrane system</location>
        <topology evidence="16">Single-pass type I membrane protein</topology>
    </subcellularLocation>
    <subcellularLocation>
        <location evidence="13">Late endosome membrane</location>
        <topology evidence="13">Single-pass membrane protein</topology>
    </subcellularLocation>
    <subcellularLocation>
        <location evidence="2">Lysosome membrane</location>
    </subcellularLocation>
</comment>
<feature type="signal peptide" evidence="18">
    <location>
        <begin position="1"/>
        <end position="18"/>
    </location>
</feature>
<name>A0AAV7XQC1_9NEOP</name>
<keyword evidence="20" id="KW-1185">Reference proteome</keyword>
<keyword evidence="5 18" id="KW-0732">Signal</keyword>
<dbReference type="EMBL" id="JAPTSV010000005">
    <property type="protein sequence ID" value="KAJ1527517.1"/>
    <property type="molecule type" value="Genomic_DNA"/>
</dbReference>
<evidence type="ECO:0000256" key="17">
    <source>
        <dbReference type="SAM" id="MobiDB-lite"/>
    </source>
</evidence>
<comment type="caution">
    <text evidence="19">The sequence shown here is derived from an EMBL/GenBank/DDBJ whole genome shotgun (WGS) entry which is preliminary data.</text>
</comment>
<proteinExistence type="inferred from homology"/>
<keyword evidence="11" id="KW-0458">Lysosome</keyword>
<evidence type="ECO:0000256" key="12">
    <source>
        <dbReference type="ARBA" id="ARBA00023329"/>
    </source>
</evidence>
<dbReference type="Proteomes" id="UP001075354">
    <property type="component" value="Chromosome 5"/>
</dbReference>
<keyword evidence="9" id="KW-0472">Membrane</keyword>
<protein>
    <recommendedName>
        <fullName evidence="14">WW domain binding protein VOPP1</fullName>
    </recommendedName>
    <alternativeName>
        <fullName evidence="15">Vesicular, overexpressed in cancer, prosurvival protein 1</fullName>
    </alternativeName>
</protein>
<gene>
    <name evidence="19" type="ORF">ONE63_007488</name>
</gene>
<dbReference type="AlphaFoldDB" id="A0AAV7XQC1"/>
<feature type="region of interest" description="Disordered" evidence="17">
    <location>
        <begin position="268"/>
        <end position="293"/>
    </location>
</feature>
<keyword evidence="4" id="KW-0812">Transmembrane</keyword>
<evidence type="ECO:0000256" key="14">
    <source>
        <dbReference type="ARBA" id="ARBA00035708"/>
    </source>
</evidence>
<reference evidence="19" key="1">
    <citation type="submission" date="2022-12" db="EMBL/GenBank/DDBJ databases">
        <title>Chromosome-level genome assembly of the bean flower thrips Megalurothrips usitatus.</title>
        <authorList>
            <person name="Ma L."/>
            <person name="Liu Q."/>
            <person name="Li H."/>
            <person name="Cai W."/>
        </authorList>
    </citation>
    <scope>NUCLEOTIDE SEQUENCE</scope>
    <source>
        <strain evidence="19">Cailab_2022a</strain>
    </source>
</reference>
<dbReference type="GO" id="GO:0031902">
    <property type="term" value="C:late endosome membrane"/>
    <property type="evidence" value="ECO:0007669"/>
    <property type="project" value="UniProtKB-SubCell"/>
</dbReference>
<evidence type="ECO:0000256" key="11">
    <source>
        <dbReference type="ARBA" id="ARBA00023228"/>
    </source>
</evidence>
<evidence type="ECO:0000256" key="16">
    <source>
        <dbReference type="ARBA" id="ARBA00046288"/>
    </source>
</evidence>
<dbReference type="GO" id="GO:0005765">
    <property type="term" value="C:lysosomal membrane"/>
    <property type="evidence" value="ECO:0007669"/>
    <property type="project" value="UniProtKB-SubCell"/>
</dbReference>
<evidence type="ECO:0000256" key="13">
    <source>
        <dbReference type="ARBA" id="ARBA00035628"/>
    </source>
</evidence>
<evidence type="ECO:0000256" key="6">
    <source>
        <dbReference type="ARBA" id="ARBA00022753"/>
    </source>
</evidence>
<evidence type="ECO:0000256" key="15">
    <source>
        <dbReference type="ARBA" id="ARBA00035715"/>
    </source>
</evidence>
<evidence type="ECO:0000256" key="9">
    <source>
        <dbReference type="ARBA" id="ARBA00023136"/>
    </source>
</evidence>
<evidence type="ECO:0000256" key="18">
    <source>
        <dbReference type="SAM" id="SignalP"/>
    </source>
</evidence>
<keyword evidence="12" id="KW-0968">Cytoplasmic vesicle</keyword>
<evidence type="ECO:0000256" key="4">
    <source>
        <dbReference type="ARBA" id="ARBA00022692"/>
    </source>
</evidence>
<sequence length="357" mass="37671">MFITVRSLFLLQATSKTCDNGYRCHPPQDCCVQGCCAGAHTLHTPILPSGGGYVPTNVLSTVFWNHWFFWYGGLRRSLLALLLLSCSGGCSLWRRRHELDLLGCQGCAPGEDQDAQSDRDSTASCYPPPQYSRCNSFSQPPPYSEVTSKPDLYPLVISYNDNTANKGGSYLMVQYLRHYFLRPAGGSLSHASTAESLSSAFVCAVAPPEALAGAPPRYVSVADGSQATALPPAPPPLPPPGAAAAAAAVGHRPLPSSASLPSVCSLSSSRLSSRSGSRACSRTCSSRTGSRSRAQSYAHSMAVGEWSSSGSVSVSVQALQGGRGQAQPLLPPRHRGCSSTASEVREKRAGCSCGRLK</sequence>
<keyword evidence="8" id="KW-0805">Transcription regulation</keyword>
<evidence type="ECO:0000256" key="1">
    <source>
        <dbReference type="ARBA" id="ARBA00004156"/>
    </source>
</evidence>
<evidence type="ECO:0000256" key="7">
    <source>
        <dbReference type="ARBA" id="ARBA00022989"/>
    </source>
</evidence>
<keyword evidence="6" id="KW-0967">Endosome</keyword>
<evidence type="ECO:0000256" key="3">
    <source>
        <dbReference type="ARBA" id="ARBA00006655"/>
    </source>
</evidence>
<dbReference type="InterPro" id="IPR026229">
    <property type="entry name" value="VOPP1"/>
</dbReference>
<evidence type="ECO:0000256" key="5">
    <source>
        <dbReference type="ARBA" id="ARBA00022729"/>
    </source>
</evidence>
<evidence type="ECO:0000256" key="10">
    <source>
        <dbReference type="ARBA" id="ARBA00023163"/>
    </source>
</evidence>
<accession>A0AAV7XQC1</accession>
<dbReference type="PANTHER" id="PTHR14971">
    <property type="entry name" value="VESICULAR, OVEREXPRESSED IN CANCER, PROSURVIVAL PROTEIN 1"/>
    <property type="match status" value="1"/>
</dbReference>
<organism evidence="19 20">
    <name type="scientific">Megalurothrips usitatus</name>
    <name type="common">bean blossom thrips</name>
    <dbReference type="NCBI Taxonomy" id="439358"/>
    <lineage>
        <taxon>Eukaryota</taxon>
        <taxon>Metazoa</taxon>
        <taxon>Ecdysozoa</taxon>
        <taxon>Arthropoda</taxon>
        <taxon>Hexapoda</taxon>
        <taxon>Insecta</taxon>
        <taxon>Pterygota</taxon>
        <taxon>Neoptera</taxon>
        <taxon>Paraneoptera</taxon>
        <taxon>Thysanoptera</taxon>
        <taxon>Terebrantia</taxon>
        <taxon>Thripoidea</taxon>
        <taxon>Thripidae</taxon>
        <taxon>Megalurothrips</taxon>
    </lineage>
</organism>
<evidence type="ECO:0000256" key="2">
    <source>
        <dbReference type="ARBA" id="ARBA00004656"/>
    </source>
</evidence>
<feature type="chain" id="PRO_5043720326" description="WW domain binding protein VOPP1" evidence="18">
    <location>
        <begin position="19"/>
        <end position="357"/>
    </location>
</feature>
<dbReference type="PANTHER" id="PTHR14971:SF2">
    <property type="entry name" value="VESICULAR, OVEREXPRESSED IN CANCER, PROSURVIVAL PROTEIN 1"/>
    <property type="match status" value="1"/>
</dbReference>
<feature type="region of interest" description="Disordered" evidence="17">
    <location>
        <begin position="323"/>
        <end position="357"/>
    </location>
</feature>
<evidence type="ECO:0000313" key="20">
    <source>
        <dbReference type="Proteomes" id="UP001075354"/>
    </source>
</evidence>
<keyword evidence="7" id="KW-1133">Transmembrane helix</keyword>
<keyword evidence="10" id="KW-0804">Transcription</keyword>